<dbReference type="GO" id="GO:0006805">
    <property type="term" value="P:xenobiotic metabolic process"/>
    <property type="evidence" value="ECO:0007669"/>
    <property type="project" value="TreeGrafter"/>
</dbReference>
<comment type="subcellular location">
    <subcellularLocation>
        <location evidence="2">Membrane</location>
    </subcellularLocation>
</comment>
<evidence type="ECO:0000256" key="3">
    <source>
        <dbReference type="ARBA" id="ARBA00010617"/>
    </source>
</evidence>
<evidence type="ECO:0008006" key="14">
    <source>
        <dbReference type="Google" id="ProtNLM"/>
    </source>
</evidence>
<evidence type="ECO:0000256" key="5">
    <source>
        <dbReference type="ARBA" id="ARBA00022723"/>
    </source>
</evidence>
<dbReference type="OrthoDB" id="2789670at2759"/>
<dbReference type="GO" id="GO:0005506">
    <property type="term" value="F:iron ion binding"/>
    <property type="evidence" value="ECO:0007669"/>
    <property type="project" value="InterPro"/>
</dbReference>
<evidence type="ECO:0000256" key="10">
    <source>
        <dbReference type="PIRSR" id="PIRSR602401-1"/>
    </source>
</evidence>
<keyword evidence="6 11" id="KW-0560">Oxidoreductase</keyword>
<dbReference type="GO" id="GO:0020037">
    <property type="term" value="F:heme binding"/>
    <property type="evidence" value="ECO:0007669"/>
    <property type="project" value="InterPro"/>
</dbReference>
<evidence type="ECO:0000256" key="1">
    <source>
        <dbReference type="ARBA" id="ARBA00001971"/>
    </source>
</evidence>
<dbReference type="PANTHER" id="PTHR24300">
    <property type="entry name" value="CYTOCHROME P450 508A4-RELATED"/>
    <property type="match status" value="1"/>
</dbReference>
<dbReference type="PRINTS" id="PR01686">
    <property type="entry name" value="EP450ICYP2D"/>
</dbReference>
<comment type="similarity">
    <text evidence="3 11">Belongs to the cytochrome P450 family.</text>
</comment>
<keyword evidence="13" id="KW-1185">Reference proteome</keyword>
<reference evidence="12" key="1">
    <citation type="journal article" date="2023" name="Science">
        <title>Genome structures resolve the early diversification of teleost fishes.</title>
        <authorList>
            <person name="Parey E."/>
            <person name="Louis A."/>
            <person name="Montfort J."/>
            <person name="Bouchez O."/>
            <person name="Roques C."/>
            <person name="Iampietro C."/>
            <person name="Lluch J."/>
            <person name="Castinel A."/>
            <person name="Donnadieu C."/>
            <person name="Desvignes T."/>
            <person name="Floi Bucao C."/>
            <person name="Jouanno E."/>
            <person name="Wen M."/>
            <person name="Mejri S."/>
            <person name="Dirks R."/>
            <person name="Jansen H."/>
            <person name="Henkel C."/>
            <person name="Chen W.J."/>
            <person name="Zahm M."/>
            <person name="Cabau C."/>
            <person name="Klopp C."/>
            <person name="Thompson A.W."/>
            <person name="Robinson-Rechavi M."/>
            <person name="Braasch I."/>
            <person name="Lecointre G."/>
            <person name="Bobe J."/>
            <person name="Postlethwait J.H."/>
            <person name="Berthelot C."/>
            <person name="Roest Crollius H."/>
            <person name="Guiguen Y."/>
        </authorList>
    </citation>
    <scope>NUCLEOTIDE SEQUENCE</scope>
    <source>
        <strain evidence="12">WJC10195</strain>
    </source>
</reference>
<dbReference type="InterPro" id="IPR017972">
    <property type="entry name" value="Cyt_P450_CS"/>
</dbReference>
<name>A0A9Q1ED60_SYNKA</name>
<evidence type="ECO:0000256" key="2">
    <source>
        <dbReference type="ARBA" id="ARBA00004370"/>
    </source>
</evidence>
<proteinExistence type="inferred from homology"/>
<evidence type="ECO:0000256" key="11">
    <source>
        <dbReference type="RuleBase" id="RU000461"/>
    </source>
</evidence>
<sequence length="509" mass="57980">MLSSLILLWIGFGLLFFLFRTRRPKNFPPGPRPIPIFGNLLQLNLADLLNDLRKAPHNMPIHFISIFRDKCKLSERYGKVYSIYIGRKPAVVLNGVQAMKEALATQSLVFAGRPQDLMINHAGEFKGVALTTGPIWKEHRRFALITLRNFGLGKQSMEERILGEISYITSHLEKNAGKAIDPQILFHKAAFNIICSVLIGIRFKHEDEFLKLNIHYITESTTILNGPWAMIYDMLPLLRHLPLPFQKVFQNSANMRKSLGEQVSQHKKTRVPGEPRDLTDCYLDEMEKRGDDGSSFSEKQLIACLLDLLFAGTDTTSNTLLFAFLHLMTHPDVQERCQKEIDEVLGEKEQASFEDRHMMPYTQAMIHEAQRVADTVPLSAFHATTKDTRLMGYDIPKGTLIIPNLSSVLNEESQWKFPHDFNPSNFLNDKGEFVKPEAFMPFSAGARVCLGEGLARMELFLILVTLLRRFKFVWPEDAGVPDYTPIFGITQGPKPYRLGVRLRDRASLH</sequence>
<comment type="caution">
    <text evidence="12">The sequence shown here is derived from an EMBL/GenBank/DDBJ whole genome shotgun (WGS) entry which is preliminary data.</text>
</comment>
<protein>
    <recommendedName>
        <fullName evidence="14">Cytochrome P450 2F2-like</fullName>
    </recommendedName>
</protein>
<dbReference type="Proteomes" id="UP001152622">
    <property type="component" value="Chromosome 19"/>
</dbReference>
<dbReference type="PROSITE" id="PS00086">
    <property type="entry name" value="CYTOCHROME_P450"/>
    <property type="match status" value="1"/>
</dbReference>
<dbReference type="InterPro" id="IPR002401">
    <property type="entry name" value="Cyt_P450_E_grp-I"/>
</dbReference>
<dbReference type="InterPro" id="IPR001128">
    <property type="entry name" value="Cyt_P450"/>
</dbReference>
<dbReference type="SUPFAM" id="SSF48264">
    <property type="entry name" value="Cytochrome P450"/>
    <property type="match status" value="1"/>
</dbReference>
<dbReference type="InterPro" id="IPR036396">
    <property type="entry name" value="Cyt_P450_sf"/>
</dbReference>
<evidence type="ECO:0000313" key="13">
    <source>
        <dbReference type="Proteomes" id="UP001152622"/>
    </source>
</evidence>
<dbReference type="InterPro" id="IPR008069">
    <property type="entry name" value="Cyt_P450_E_grp-I_CYP2D-like"/>
</dbReference>
<keyword evidence="8 11" id="KW-0503">Monooxygenase</keyword>
<keyword evidence="7 10" id="KW-0408">Iron</keyword>
<dbReference type="AlphaFoldDB" id="A0A9Q1ED60"/>
<dbReference type="Pfam" id="PF00067">
    <property type="entry name" value="p450"/>
    <property type="match status" value="1"/>
</dbReference>
<dbReference type="Gene3D" id="1.10.630.10">
    <property type="entry name" value="Cytochrome P450"/>
    <property type="match status" value="1"/>
</dbReference>
<dbReference type="GO" id="GO:0016712">
    <property type="term" value="F:oxidoreductase activity, acting on paired donors, with incorporation or reduction of molecular oxygen, reduced flavin or flavoprotein as one donor, and incorporation of one atom of oxygen"/>
    <property type="evidence" value="ECO:0007669"/>
    <property type="project" value="InterPro"/>
</dbReference>
<evidence type="ECO:0000256" key="6">
    <source>
        <dbReference type="ARBA" id="ARBA00023002"/>
    </source>
</evidence>
<evidence type="ECO:0000256" key="9">
    <source>
        <dbReference type="ARBA" id="ARBA00023136"/>
    </source>
</evidence>
<keyword evidence="5 10" id="KW-0479">Metal-binding</keyword>
<accession>A0A9Q1ED60</accession>
<evidence type="ECO:0000256" key="8">
    <source>
        <dbReference type="ARBA" id="ARBA00023033"/>
    </source>
</evidence>
<dbReference type="FunFam" id="1.10.630.10:FF:000004">
    <property type="entry name" value="cytochrome P450 2D15 isoform X1"/>
    <property type="match status" value="1"/>
</dbReference>
<keyword evidence="4 10" id="KW-0349">Heme</keyword>
<dbReference type="GO" id="GO:0006082">
    <property type="term" value="P:organic acid metabolic process"/>
    <property type="evidence" value="ECO:0007669"/>
    <property type="project" value="TreeGrafter"/>
</dbReference>
<evidence type="ECO:0000256" key="7">
    <source>
        <dbReference type="ARBA" id="ARBA00023004"/>
    </source>
</evidence>
<dbReference type="GO" id="GO:0005737">
    <property type="term" value="C:cytoplasm"/>
    <property type="evidence" value="ECO:0007669"/>
    <property type="project" value="TreeGrafter"/>
</dbReference>
<evidence type="ECO:0000256" key="4">
    <source>
        <dbReference type="ARBA" id="ARBA00022617"/>
    </source>
</evidence>
<keyword evidence="9" id="KW-0472">Membrane</keyword>
<dbReference type="GO" id="GO:0016020">
    <property type="term" value="C:membrane"/>
    <property type="evidence" value="ECO:0007669"/>
    <property type="project" value="UniProtKB-SubCell"/>
</dbReference>
<gene>
    <name evidence="12" type="ORF">SKAU_G00378310</name>
</gene>
<evidence type="ECO:0000313" key="12">
    <source>
        <dbReference type="EMBL" id="KAJ8336611.1"/>
    </source>
</evidence>
<dbReference type="PANTHER" id="PTHR24300:SF327">
    <property type="entry name" value="CYTOCHROME P450 2F2-RELATED"/>
    <property type="match status" value="1"/>
</dbReference>
<dbReference type="EMBL" id="JAINUF010000019">
    <property type="protein sequence ID" value="KAJ8336611.1"/>
    <property type="molecule type" value="Genomic_DNA"/>
</dbReference>
<dbReference type="InterPro" id="IPR050182">
    <property type="entry name" value="Cytochrome_P450_fam2"/>
</dbReference>
<comment type="cofactor">
    <cofactor evidence="1 10">
        <name>heme</name>
        <dbReference type="ChEBI" id="CHEBI:30413"/>
    </cofactor>
</comment>
<dbReference type="PRINTS" id="PR00385">
    <property type="entry name" value="P450"/>
</dbReference>
<feature type="binding site" description="axial binding residue" evidence="10">
    <location>
        <position position="449"/>
    </location>
    <ligand>
        <name>heme</name>
        <dbReference type="ChEBI" id="CHEBI:30413"/>
    </ligand>
    <ligandPart>
        <name>Fe</name>
        <dbReference type="ChEBI" id="CHEBI:18248"/>
    </ligandPart>
</feature>
<dbReference type="PRINTS" id="PR00463">
    <property type="entry name" value="EP450I"/>
</dbReference>
<organism evidence="12 13">
    <name type="scientific">Synaphobranchus kaupii</name>
    <name type="common">Kaup's arrowtooth eel</name>
    <dbReference type="NCBI Taxonomy" id="118154"/>
    <lineage>
        <taxon>Eukaryota</taxon>
        <taxon>Metazoa</taxon>
        <taxon>Chordata</taxon>
        <taxon>Craniata</taxon>
        <taxon>Vertebrata</taxon>
        <taxon>Euteleostomi</taxon>
        <taxon>Actinopterygii</taxon>
        <taxon>Neopterygii</taxon>
        <taxon>Teleostei</taxon>
        <taxon>Anguilliformes</taxon>
        <taxon>Synaphobranchidae</taxon>
        <taxon>Synaphobranchus</taxon>
    </lineage>
</organism>